<comment type="caution">
    <text evidence="2">The sequence shown here is derived from an EMBL/GenBank/DDBJ whole genome shotgun (WGS) entry which is preliminary data.</text>
</comment>
<dbReference type="STRING" id="1856405.BFC17_16775"/>
<proteinExistence type="predicted"/>
<feature type="transmembrane region" description="Helical" evidence="1">
    <location>
        <begin position="12"/>
        <end position="30"/>
    </location>
</feature>
<keyword evidence="3" id="KW-1185">Reference proteome</keyword>
<protein>
    <submittedName>
        <fullName evidence="2">Uncharacterized protein</fullName>
    </submittedName>
</protein>
<dbReference type="Proteomes" id="UP000176037">
    <property type="component" value="Unassembled WGS sequence"/>
</dbReference>
<accession>A0A1E8FH05</accession>
<gene>
    <name evidence="2" type="ORF">BFC17_16775</name>
</gene>
<evidence type="ECO:0000313" key="3">
    <source>
        <dbReference type="Proteomes" id="UP000176037"/>
    </source>
</evidence>
<keyword evidence="1" id="KW-1133">Transmembrane helix</keyword>
<sequence length="315" mass="35714">MKIIELKQELPLLFAIIFVAVIIVAILTLFNKKSDVLISLQVEALSFKTQNDLINLFALSRTIDKTSVFVQHFSSFEAHHWTDEGGLEVNNTTSSDISDRLILKNVYVDELDIPKGVSITLSSTDSEIEQVSVHFQDTESNFNFHPIGNDSSYNFNDLGREKINEDGKFTVKPSDGKLNLSFRFESEAGLMESEIIKIDHLVVNKMINPTLQPSIKSGKIEILSTGEELSIHKNARLYFQEKDIFLITDLFVKNGLINVVLEGSTSSIYYGSNRSNIIPNYLYFFAKNNFVLIIFNTVFVLITFMMALVRFTNEN</sequence>
<dbReference type="EMBL" id="MJIC01000010">
    <property type="protein sequence ID" value="OFI35194.1"/>
    <property type="molecule type" value="Genomic_DNA"/>
</dbReference>
<evidence type="ECO:0000256" key="1">
    <source>
        <dbReference type="SAM" id="Phobius"/>
    </source>
</evidence>
<name>A0A1E8FH05_9ALTE</name>
<feature type="transmembrane region" description="Helical" evidence="1">
    <location>
        <begin position="290"/>
        <end position="309"/>
    </location>
</feature>
<keyword evidence="1" id="KW-0812">Transmembrane</keyword>
<reference evidence="2 3" key="1">
    <citation type="submission" date="2016-09" db="EMBL/GenBank/DDBJ databases">
        <title>Alteromonas lipolytica, a new species isolated from sea water.</title>
        <authorList>
            <person name="Wu Y.-H."/>
            <person name="Cheng H."/>
            <person name="Xu X.-W."/>
        </authorList>
    </citation>
    <scope>NUCLEOTIDE SEQUENCE [LARGE SCALE GENOMIC DNA]</scope>
    <source>
        <strain evidence="2 3">JW12</strain>
    </source>
</reference>
<organism evidence="2 3">
    <name type="scientific">Alteromonas lipolytica</name>
    <dbReference type="NCBI Taxonomy" id="1856405"/>
    <lineage>
        <taxon>Bacteria</taxon>
        <taxon>Pseudomonadati</taxon>
        <taxon>Pseudomonadota</taxon>
        <taxon>Gammaproteobacteria</taxon>
        <taxon>Alteromonadales</taxon>
        <taxon>Alteromonadaceae</taxon>
        <taxon>Alteromonas/Salinimonas group</taxon>
        <taxon>Alteromonas</taxon>
    </lineage>
</organism>
<keyword evidence="1" id="KW-0472">Membrane</keyword>
<evidence type="ECO:0000313" key="2">
    <source>
        <dbReference type="EMBL" id="OFI35194.1"/>
    </source>
</evidence>
<dbReference type="AlphaFoldDB" id="A0A1E8FH05"/>